<reference evidence="5 6" key="1">
    <citation type="submission" date="2019-02" db="EMBL/GenBank/DDBJ databases">
        <title>Deep-cultivation of Planctomycetes and their phenomic and genomic characterization uncovers novel biology.</title>
        <authorList>
            <person name="Wiegand S."/>
            <person name="Jogler M."/>
            <person name="Boedeker C."/>
            <person name="Pinto D."/>
            <person name="Vollmers J."/>
            <person name="Rivas-Marin E."/>
            <person name="Kohn T."/>
            <person name="Peeters S.H."/>
            <person name="Heuer A."/>
            <person name="Rast P."/>
            <person name="Oberbeckmann S."/>
            <person name="Bunk B."/>
            <person name="Jeske O."/>
            <person name="Meyerdierks A."/>
            <person name="Storesund J.E."/>
            <person name="Kallscheuer N."/>
            <person name="Luecker S."/>
            <person name="Lage O.M."/>
            <person name="Pohl T."/>
            <person name="Merkel B.J."/>
            <person name="Hornburger P."/>
            <person name="Mueller R.-W."/>
            <person name="Bruemmer F."/>
            <person name="Labrenz M."/>
            <person name="Spormann A.M."/>
            <person name="Op Den Camp H."/>
            <person name="Overmann J."/>
            <person name="Amann R."/>
            <person name="Jetten M.S.M."/>
            <person name="Mascher T."/>
            <person name="Medema M.H."/>
            <person name="Devos D.P."/>
            <person name="Kaster A.-K."/>
            <person name="Ovreas L."/>
            <person name="Rohde M."/>
            <person name="Galperin M.Y."/>
            <person name="Jogler C."/>
        </authorList>
    </citation>
    <scope>NUCLEOTIDE SEQUENCE [LARGE SCALE GENOMIC DNA]</scope>
    <source>
        <strain evidence="5 6">Pla52n</strain>
    </source>
</reference>
<feature type="domain" description="HD-GYP" evidence="4">
    <location>
        <begin position="247"/>
        <end position="466"/>
    </location>
</feature>
<dbReference type="GO" id="GO:0071111">
    <property type="term" value="F:cyclic-guanylate-specific phosphodiesterase activity"/>
    <property type="evidence" value="ECO:0007669"/>
    <property type="project" value="UniProtKB-EC"/>
</dbReference>
<dbReference type="GO" id="GO:0000160">
    <property type="term" value="P:phosphorelay signal transduction system"/>
    <property type="evidence" value="ECO:0007669"/>
    <property type="project" value="InterPro"/>
</dbReference>
<dbReference type="PANTHER" id="PTHR45228">
    <property type="entry name" value="CYCLIC DI-GMP PHOSPHODIESTERASE TM_0186-RELATED"/>
    <property type="match status" value="1"/>
</dbReference>
<feature type="compositionally biased region" description="Basic and acidic residues" evidence="2">
    <location>
        <begin position="12"/>
        <end position="21"/>
    </location>
</feature>
<evidence type="ECO:0000313" key="6">
    <source>
        <dbReference type="Proteomes" id="UP000320176"/>
    </source>
</evidence>
<dbReference type="PROSITE" id="PS51832">
    <property type="entry name" value="HD_GYP"/>
    <property type="match status" value="1"/>
</dbReference>
<dbReference type="SMART" id="SM00448">
    <property type="entry name" value="REC"/>
    <property type="match status" value="1"/>
</dbReference>
<accession>A0A5C6B9L7</accession>
<dbReference type="PROSITE" id="PS50110">
    <property type="entry name" value="RESPONSE_REGULATORY"/>
    <property type="match status" value="1"/>
</dbReference>
<evidence type="ECO:0000256" key="1">
    <source>
        <dbReference type="PROSITE-ProRule" id="PRU00169"/>
    </source>
</evidence>
<dbReference type="SUPFAM" id="SSF109604">
    <property type="entry name" value="HD-domain/PDEase-like"/>
    <property type="match status" value="1"/>
</dbReference>
<sequence length="483" mass="53602">MNLNTHSQPLEQSHENDAPLDPLRELADRIDSLVKSYADNDQDGASVGTRTVQADDAVAATPRHAETLIDGSSSLAQQTNVVGNTAFEDGEAAKLLRELRAAKIAVIDDEEVNVRIAVRHLRDAGFVNVVSITDSRKAIEMLKSELPDAILLDICMPQVSGIDLLRIKRSVPKIARIPAIILTASTDREVKRQALDLGAHDFLTKPLDPSDLVPRLRNAVVTKKYIDHIAKEKATLAEMVHRRTSELESSRQQLILSLARAAEHRDNETGNHVIRVGRFAGIIARELGWKEDQTAMLEQAAQLHDVGKIGVPDSILFKPGKLEPREFDIMKKHCSWGRGIIEPFSGSEFQALKAHARLGESILHIRSSPMLMMASRIAQTHHENWDGTGYPLGLAGEDIPIEGRITTVADVFDALSSKRPYKDPFPREKCMSILNSQRGTKFDPRILDAFFARTEDIVRIQIELMDEEEMGSVAHELGQSWSS</sequence>
<dbReference type="Gene3D" id="1.10.3210.10">
    <property type="entry name" value="Hypothetical protein af1432"/>
    <property type="match status" value="1"/>
</dbReference>
<dbReference type="SUPFAM" id="SSF52172">
    <property type="entry name" value="CheY-like"/>
    <property type="match status" value="1"/>
</dbReference>
<proteinExistence type="predicted"/>
<dbReference type="AlphaFoldDB" id="A0A5C6B9L7"/>
<dbReference type="Gene3D" id="3.40.50.2300">
    <property type="match status" value="1"/>
</dbReference>
<gene>
    <name evidence="5" type="primary">rpfG_3</name>
    <name evidence="5" type="ORF">Pla52n_07130</name>
</gene>
<dbReference type="InterPro" id="IPR052020">
    <property type="entry name" value="Cyclic_di-GMP/3'3'-cGAMP_PDE"/>
</dbReference>
<feature type="modified residue" description="4-aspartylphosphate" evidence="1">
    <location>
        <position position="153"/>
    </location>
</feature>
<dbReference type="Proteomes" id="UP000320176">
    <property type="component" value="Unassembled WGS sequence"/>
</dbReference>
<dbReference type="RefSeq" id="WP_146518230.1">
    <property type="nucleotide sequence ID" value="NZ_CP151726.1"/>
</dbReference>
<comment type="caution">
    <text evidence="5">The sequence shown here is derived from an EMBL/GenBank/DDBJ whole genome shotgun (WGS) entry which is preliminary data.</text>
</comment>
<organism evidence="5 6">
    <name type="scientific">Stieleria varia</name>
    <dbReference type="NCBI Taxonomy" id="2528005"/>
    <lineage>
        <taxon>Bacteria</taxon>
        <taxon>Pseudomonadati</taxon>
        <taxon>Planctomycetota</taxon>
        <taxon>Planctomycetia</taxon>
        <taxon>Pirellulales</taxon>
        <taxon>Pirellulaceae</taxon>
        <taxon>Stieleria</taxon>
    </lineage>
</organism>
<dbReference type="PANTHER" id="PTHR45228:SF1">
    <property type="entry name" value="CYCLIC DI-GMP PHOSPHODIESTERASE TM_0186"/>
    <property type="match status" value="1"/>
</dbReference>
<feature type="compositionally biased region" description="Polar residues" evidence="2">
    <location>
        <begin position="1"/>
        <end position="11"/>
    </location>
</feature>
<keyword evidence="5" id="KW-0378">Hydrolase</keyword>
<dbReference type="InterPro" id="IPR003607">
    <property type="entry name" value="HD/PDEase_dom"/>
</dbReference>
<evidence type="ECO:0000313" key="5">
    <source>
        <dbReference type="EMBL" id="TWU08131.1"/>
    </source>
</evidence>
<keyword evidence="6" id="KW-1185">Reference proteome</keyword>
<dbReference type="CDD" id="cd00077">
    <property type="entry name" value="HDc"/>
    <property type="match status" value="1"/>
</dbReference>
<keyword evidence="1" id="KW-0597">Phosphoprotein</keyword>
<evidence type="ECO:0000259" key="3">
    <source>
        <dbReference type="PROSITE" id="PS50110"/>
    </source>
</evidence>
<dbReference type="InterPro" id="IPR037522">
    <property type="entry name" value="HD_GYP_dom"/>
</dbReference>
<feature type="domain" description="Response regulatory" evidence="3">
    <location>
        <begin position="103"/>
        <end position="220"/>
    </location>
</feature>
<name>A0A5C6B9L7_9BACT</name>
<evidence type="ECO:0000259" key="4">
    <source>
        <dbReference type="PROSITE" id="PS51832"/>
    </source>
</evidence>
<evidence type="ECO:0000256" key="2">
    <source>
        <dbReference type="SAM" id="MobiDB-lite"/>
    </source>
</evidence>
<protein>
    <submittedName>
        <fullName evidence="5">Cyclic di-GMP phosphodiesterase response regulator RpfG</fullName>
        <ecNumber evidence="5">3.1.4.52</ecNumber>
    </submittedName>
</protein>
<dbReference type="OrthoDB" id="9759601at2"/>
<dbReference type="InterPro" id="IPR001789">
    <property type="entry name" value="Sig_transdc_resp-reg_receiver"/>
</dbReference>
<dbReference type="Pfam" id="PF00072">
    <property type="entry name" value="Response_reg"/>
    <property type="match status" value="1"/>
</dbReference>
<feature type="region of interest" description="Disordered" evidence="2">
    <location>
        <begin position="1"/>
        <end position="21"/>
    </location>
</feature>
<dbReference type="EC" id="3.1.4.52" evidence="5"/>
<dbReference type="EMBL" id="SJPN01000001">
    <property type="protein sequence ID" value="TWU08131.1"/>
    <property type="molecule type" value="Genomic_DNA"/>
</dbReference>
<dbReference type="SMART" id="SM00471">
    <property type="entry name" value="HDc"/>
    <property type="match status" value="1"/>
</dbReference>
<dbReference type="InterPro" id="IPR011006">
    <property type="entry name" value="CheY-like_superfamily"/>
</dbReference>
<dbReference type="Pfam" id="PF13487">
    <property type="entry name" value="HD_5"/>
    <property type="match status" value="1"/>
</dbReference>